<evidence type="ECO:0000313" key="2">
    <source>
        <dbReference type="EMBL" id="KAK9755332.1"/>
    </source>
</evidence>
<sequence length="107" mass="12288">MRVMVGGLGAACLPVALLAALLVEYYVQLYCLYCGLWHFALLTDCWMLLWWLCCGCSYYGYQRVSYRNIIYSICLSLLADLFICVNIITITCAVHQGLWLMRTGRRI</sequence>
<dbReference type="AlphaFoldDB" id="A0AAW1NC01"/>
<evidence type="ECO:0000256" key="1">
    <source>
        <dbReference type="SAM" id="Phobius"/>
    </source>
</evidence>
<keyword evidence="3" id="KW-1185">Reference proteome</keyword>
<comment type="caution">
    <text evidence="2">The sequence shown here is derived from an EMBL/GenBank/DDBJ whole genome shotgun (WGS) entry which is preliminary data.</text>
</comment>
<keyword evidence="1" id="KW-1133">Transmembrane helix</keyword>
<evidence type="ECO:0000313" key="3">
    <source>
        <dbReference type="Proteomes" id="UP001443914"/>
    </source>
</evidence>
<accession>A0AAW1NC01</accession>
<feature type="transmembrane region" description="Helical" evidence="1">
    <location>
        <begin position="73"/>
        <end position="98"/>
    </location>
</feature>
<dbReference type="Proteomes" id="UP001443914">
    <property type="component" value="Unassembled WGS sequence"/>
</dbReference>
<keyword evidence="1" id="KW-0472">Membrane</keyword>
<protein>
    <submittedName>
        <fullName evidence="2">Uncharacterized protein</fullName>
    </submittedName>
</protein>
<proteinExistence type="predicted"/>
<name>A0AAW1NC01_SAPOF</name>
<gene>
    <name evidence="2" type="ORF">RND81_01G018200</name>
</gene>
<organism evidence="2 3">
    <name type="scientific">Saponaria officinalis</name>
    <name type="common">Common soapwort</name>
    <name type="synonym">Lychnis saponaria</name>
    <dbReference type="NCBI Taxonomy" id="3572"/>
    <lineage>
        <taxon>Eukaryota</taxon>
        <taxon>Viridiplantae</taxon>
        <taxon>Streptophyta</taxon>
        <taxon>Embryophyta</taxon>
        <taxon>Tracheophyta</taxon>
        <taxon>Spermatophyta</taxon>
        <taxon>Magnoliopsida</taxon>
        <taxon>eudicotyledons</taxon>
        <taxon>Gunneridae</taxon>
        <taxon>Pentapetalae</taxon>
        <taxon>Caryophyllales</taxon>
        <taxon>Caryophyllaceae</taxon>
        <taxon>Caryophylleae</taxon>
        <taxon>Saponaria</taxon>
    </lineage>
</organism>
<reference evidence="2" key="1">
    <citation type="submission" date="2024-03" db="EMBL/GenBank/DDBJ databases">
        <title>WGS assembly of Saponaria officinalis var. Norfolk2.</title>
        <authorList>
            <person name="Jenkins J."/>
            <person name="Shu S."/>
            <person name="Grimwood J."/>
            <person name="Barry K."/>
            <person name="Goodstein D."/>
            <person name="Schmutz J."/>
            <person name="Leebens-Mack J."/>
            <person name="Osbourn A."/>
        </authorList>
    </citation>
    <scope>NUCLEOTIDE SEQUENCE [LARGE SCALE GENOMIC DNA]</scope>
    <source>
        <strain evidence="2">JIC</strain>
    </source>
</reference>
<dbReference type="EMBL" id="JBDFQZ010000001">
    <property type="protein sequence ID" value="KAK9755332.1"/>
    <property type="molecule type" value="Genomic_DNA"/>
</dbReference>
<feature type="transmembrane region" description="Helical" evidence="1">
    <location>
        <begin position="36"/>
        <end position="61"/>
    </location>
</feature>
<keyword evidence="1" id="KW-0812">Transmembrane</keyword>